<protein>
    <recommendedName>
        <fullName evidence="3">MFS transporter</fullName>
    </recommendedName>
</protein>
<dbReference type="Proteomes" id="UP001519310">
    <property type="component" value="Unassembled WGS sequence"/>
</dbReference>
<evidence type="ECO:0008006" key="3">
    <source>
        <dbReference type="Google" id="ProtNLM"/>
    </source>
</evidence>
<name>A0ABS4L193_STRAV</name>
<proteinExistence type="predicted"/>
<evidence type="ECO:0000313" key="2">
    <source>
        <dbReference type="Proteomes" id="UP001519310"/>
    </source>
</evidence>
<accession>A0ABS4L193</accession>
<gene>
    <name evidence="1" type="ORF">J2Z77_001845</name>
</gene>
<keyword evidence="2" id="KW-1185">Reference proteome</keyword>
<organism evidence="1 2">
    <name type="scientific">Streptomyces avidinii</name>
    <dbReference type="NCBI Taxonomy" id="1895"/>
    <lineage>
        <taxon>Bacteria</taxon>
        <taxon>Bacillati</taxon>
        <taxon>Actinomycetota</taxon>
        <taxon>Actinomycetes</taxon>
        <taxon>Kitasatosporales</taxon>
        <taxon>Streptomycetaceae</taxon>
        <taxon>Streptomyces</taxon>
    </lineage>
</organism>
<sequence>MAALGGQGHGVGGAYAGFGLACALSGTTLPYHGADSGTSRLGWAVMAVGVL</sequence>
<dbReference type="EMBL" id="JAGGLQ010000002">
    <property type="protein sequence ID" value="MBP2036058.1"/>
    <property type="molecule type" value="Genomic_DNA"/>
</dbReference>
<evidence type="ECO:0000313" key="1">
    <source>
        <dbReference type="EMBL" id="MBP2036058.1"/>
    </source>
</evidence>
<reference evidence="1 2" key="1">
    <citation type="submission" date="2021-03" db="EMBL/GenBank/DDBJ databases">
        <title>Genomic Encyclopedia of Type Strains, Phase IV (KMG-IV): sequencing the most valuable type-strain genomes for metagenomic binning, comparative biology and taxonomic classification.</title>
        <authorList>
            <person name="Goeker M."/>
        </authorList>
    </citation>
    <scope>NUCLEOTIDE SEQUENCE [LARGE SCALE GENOMIC DNA]</scope>
    <source>
        <strain evidence="1 2">DSM 40526</strain>
    </source>
</reference>
<comment type="caution">
    <text evidence="1">The sequence shown here is derived from an EMBL/GenBank/DDBJ whole genome shotgun (WGS) entry which is preliminary data.</text>
</comment>